<dbReference type="Proteomes" id="UP000270673">
    <property type="component" value="Chromosome"/>
</dbReference>
<keyword evidence="1" id="KW-0732">Signal</keyword>
<protein>
    <submittedName>
        <fullName evidence="2">Uncharacterized protein</fullName>
    </submittedName>
</protein>
<evidence type="ECO:0000256" key="1">
    <source>
        <dbReference type="SAM" id="SignalP"/>
    </source>
</evidence>
<dbReference type="KEGG" id="buy:D8S85_04785"/>
<accession>A0A3Q9IPB8</accession>
<dbReference type="EMBL" id="CP032819">
    <property type="protein sequence ID" value="AZS28941.1"/>
    <property type="molecule type" value="Genomic_DNA"/>
</dbReference>
<feature type="chain" id="PRO_5018740147" evidence="1">
    <location>
        <begin position="25"/>
        <end position="71"/>
    </location>
</feature>
<proteinExistence type="predicted"/>
<dbReference type="RefSeq" id="WP_106624955.1">
    <property type="nucleotide sequence ID" value="NZ_CP032819.1"/>
</dbReference>
<evidence type="ECO:0000313" key="3">
    <source>
        <dbReference type="Proteomes" id="UP000270673"/>
    </source>
</evidence>
<sequence>MIPVRASVKWLLTVVAVFSGVSLAAQVLSEEEGILERGGCLPGEVSVEVLVVGRTTCGMPCEWRGSGGTSI</sequence>
<feature type="signal peptide" evidence="1">
    <location>
        <begin position="1"/>
        <end position="24"/>
    </location>
</feature>
<evidence type="ECO:0000313" key="2">
    <source>
        <dbReference type="EMBL" id="AZS28941.1"/>
    </source>
</evidence>
<dbReference type="AlphaFoldDB" id="A0A3Q9IPB8"/>
<name>A0A3Q9IPB8_9BACT</name>
<keyword evidence="3" id="KW-1185">Reference proteome</keyword>
<gene>
    <name evidence="2" type="ORF">D8S85_04785</name>
</gene>
<organism evidence="2 3">
    <name type="scientific">Butyricimonas faecalis</name>
    <dbReference type="NCBI Taxonomy" id="2093856"/>
    <lineage>
        <taxon>Bacteria</taxon>
        <taxon>Pseudomonadati</taxon>
        <taxon>Bacteroidota</taxon>
        <taxon>Bacteroidia</taxon>
        <taxon>Bacteroidales</taxon>
        <taxon>Odoribacteraceae</taxon>
        <taxon>Butyricimonas</taxon>
    </lineage>
</organism>
<reference evidence="2 3" key="1">
    <citation type="submission" date="2018-10" db="EMBL/GenBank/DDBJ databases">
        <title>Butyricimonas faecalis sp. nov., isolated from human faeces and emended description of the genus Butyricimonas.</title>
        <authorList>
            <person name="Le Roy T."/>
            <person name="Van der Smissen P."/>
            <person name="Paquot A."/>
            <person name="Delzenne N."/>
            <person name="Muccioli G."/>
            <person name="Collet J.-F."/>
            <person name="Cani P.D."/>
        </authorList>
    </citation>
    <scope>NUCLEOTIDE SEQUENCE [LARGE SCALE GENOMIC DNA]</scope>
    <source>
        <strain evidence="2 3">H184</strain>
    </source>
</reference>